<proteinExistence type="predicted"/>
<evidence type="ECO:0000313" key="1">
    <source>
        <dbReference type="EMBL" id="MBG6138600.1"/>
    </source>
</evidence>
<name>A0A8J7KHJ5_9ACTN</name>
<comment type="caution">
    <text evidence="1">The sequence shown here is derived from an EMBL/GenBank/DDBJ whole genome shotgun (WGS) entry which is preliminary data.</text>
</comment>
<accession>A0A8J7KHJ5</accession>
<dbReference type="RefSeq" id="WP_197005339.1">
    <property type="nucleotide sequence ID" value="NZ_BONS01000025.1"/>
</dbReference>
<evidence type="ECO:0000313" key="2">
    <source>
        <dbReference type="Proteomes" id="UP000622552"/>
    </source>
</evidence>
<dbReference type="EMBL" id="JADOUF010000001">
    <property type="protein sequence ID" value="MBG6138600.1"/>
    <property type="molecule type" value="Genomic_DNA"/>
</dbReference>
<sequence>MFDEDDLSGIVVNLNRRDPVVRGRLANHPLTRSYLEAGTRLVDREFFAVPTEGFTRPLATLTRETVIAEVADEPSELAKRSSVGSFRDRWAYFPDYLSDLARYTLRIRRWSLHTELAEQAVPALSGGDFVAALEEIAYRDMVYVSGTASTAMRFRFLLTAWAEQDEQLRGAMTSVYRDITDHWSAMCESVFAARGLRLRPGVTFEQLSVLLTALAEGLALRAAGDPGAPMLDHERRRSILGTGAMALFAGMVDSGDGRELGAVVADVAEASERG</sequence>
<dbReference type="AlphaFoldDB" id="A0A8J7KHJ5"/>
<reference evidence="1" key="1">
    <citation type="submission" date="2020-11" db="EMBL/GenBank/DDBJ databases">
        <title>Sequencing the genomes of 1000 actinobacteria strains.</title>
        <authorList>
            <person name="Klenk H.-P."/>
        </authorList>
    </citation>
    <scope>NUCLEOTIDE SEQUENCE</scope>
    <source>
        <strain evidence="1">DSM 45356</strain>
    </source>
</reference>
<gene>
    <name evidence="1" type="ORF">IW245_004794</name>
</gene>
<keyword evidence="2" id="KW-1185">Reference proteome</keyword>
<dbReference type="InterPro" id="IPR036271">
    <property type="entry name" value="Tet_transcr_reg_TetR-rel_C_sf"/>
</dbReference>
<organism evidence="1 2">
    <name type="scientific">Longispora fulva</name>
    <dbReference type="NCBI Taxonomy" id="619741"/>
    <lineage>
        <taxon>Bacteria</taxon>
        <taxon>Bacillati</taxon>
        <taxon>Actinomycetota</taxon>
        <taxon>Actinomycetes</taxon>
        <taxon>Micromonosporales</taxon>
        <taxon>Micromonosporaceae</taxon>
        <taxon>Longispora</taxon>
    </lineage>
</organism>
<dbReference type="Proteomes" id="UP000622552">
    <property type="component" value="Unassembled WGS sequence"/>
</dbReference>
<dbReference type="SUPFAM" id="SSF48498">
    <property type="entry name" value="Tetracyclin repressor-like, C-terminal domain"/>
    <property type="match status" value="1"/>
</dbReference>
<protein>
    <submittedName>
        <fullName evidence="1">Uncharacterized protein</fullName>
    </submittedName>
</protein>